<dbReference type="PANTHER" id="PTHR43289">
    <property type="entry name" value="MITOGEN-ACTIVATED PROTEIN KINASE KINASE KINASE 20-RELATED"/>
    <property type="match status" value="1"/>
</dbReference>
<evidence type="ECO:0000313" key="8">
    <source>
        <dbReference type="EMBL" id="BDU69649.1"/>
    </source>
</evidence>
<gene>
    <name evidence="8" type="ORF">GETHOR_17500</name>
</gene>
<sequence length="1112" mass="121855">MVDSDPQEPRPDSRQDEGDPGSSGAIPASTSGGDQATALVRFAETDDTLTPDSQPHSGRKPRAPSASGESSEVAPHLRAPGEDPWDSLPAPESEPGSSGRQVLRVLTLPAWKHYRNLRFLAQGGMGRVFKAYDPTLKRTVALKFLRRDEPDLVARFSLEAQHQARIDHPNICRVYEVGEWQGQSYIAMQFLEGETLDVARLNLTRPEVVQIMETVAEAIHAAHRTGLIHRDLKPANIMVQRGEAGLTPAILDFGLARGHENQQLTQQGLAVGTLHYMAPEQAQSDHARIDRRTDVYGLGATLHKVLTGEPPFAAFDGMEVLRRTLEVEVPPLRRLVPNLPEDLDTITRKCLEKDPARRYPSALALAEDLRRWREGEPILARKPSLAYLTRVWIRRHRLVTAVAGAALVAVLALAGVAMATAASAQARARHAQHFGQEAERIEAMLRYAHLLPPHDVRPELAQARARMAALEAEARRVGPLAAGPAAYALGRGHLALGEVEPARQLLEQAWDSGLKGPEVSLALGRALAASYQRALDLARALPSRELRETREKELARDLRALALTRLREGASAALEAPAYHEALVAFMGGQWDQAQARARAALAATPWLFEAKRLEGEALLESAKALPSPVESYLLLQQAEAALADARRLGPSDPATALAEVRVLAEQVAQRLASGGQAEALLLRCREAVRRSRALQPDGGQAPANLARALIRWAELRPPNAPETRAALQEAAALSAEALRLSPEDPATLATRIPVLLVIGIRDHRARRMDPLPLYQEAQELARKALLRHPQEPLFPALLASACMRRMTWEINTGTPPWASFEEGLTQALALRDRFPDFVGGYQGLATLWVERAEYERRHGLDPRPSVVAALEALSAAARRGLRLRHAGWSEGDAYLIRAQYLLATQGGGEEDFRRATEEYQRALRDNPNLLQAHNALAEAALGRAQSRLELGQDPRPMLAEAADHFERMGHRSAVPDQTEYLKGQLALLRGRLRLASDGNPDPDWAQAMAAFHRAATQGGLAKTQLGLAEVLARAYRHRGRAQDRVQALAAARKALELDPLHAEAWLWIAVVEQEAARRGDERASARAGEAWNRALSLDANLRRTALSLGMP</sequence>
<dbReference type="Pfam" id="PF00069">
    <property type="entry name" value="Pkinase"/>
    <property type="match status" value="1"/>
</dbReference>
<organism evidence="8 9">
    <name type="scientific">Geothrix oryzae</name>
    <dbReference type="NCBI Taxonomy" id="2927975"/>
    <lineage>
        <taxon>Bacteria</taxon>
        <taxon>Pseudomonadati</taxon>
        <taxon>Acidobacteriota</taxon>
        <taxon>Holophagae</taxon>
        <taxon>Holophagales</taxon>
        <taxon>Holophagaceae</taxon>
        <taxon>Geothrix</taxon>
    </lineage>
</organism>
<reference evidence="9" key="1">
    <citation type="journal article" date="2023" name="Int. J. Syst. Evol. Microbiol.">
        <title>Mesoterricola silvestris gen. nov., sp. nov., Mesoterricola sediminis sp. nov., Geothrix oryzae sp. nov., Geothrix edaphica sp. nov., Geothrix rubra sp. nov., and Geothrix limicola sp. nov., six novel members of Acidobacteriota isolated from soils.</title>
        <authorList>
            <person name="Itoh H."/>
            <person name="Sugisawa Y."/>
            <person name="Mise K."/>
            <person name="Xu Z."/>
            <person name="Kuniyasu M."/>
            <person name="Ushijima N."/>
            <person name="Kawano K."/>
            <person name="Kobayashi E."/>
            <person name="Shiratori Y."/>
            <person name="Masuda Y."/>
            <person name="Senoo K."/>
        </authorList>
    </citation>
    <scope>NUCLEOTIDE SEQUENCE [LARGE SCALE GENOMIC DNA]</scope>
    <source>
        <strain evidence="9">Red222</strain>
    </source>
</reference>
<dbReference type="Gene3D" id="1.10.510.10">
    <property type="entry name" value="Transferase(Phosphotransferase) domain 1"/>
    <property type="match status" value="1"/>
</dbReference>
<evidence type="ECO:0000256" key="2">
    <source>
        <dbReference type="ARBA" id="ARBA00022741"/>
    </source>
</evidence>
<dbReference type="InterPro" id="IPR000719">
    <property type="entry name" value="Prot_kinase_dom"/>
</dbReference>
<dbReference type="InterPro" id="IPR011990">
    <property type="entry name" value="TPR-like_helical_dom_sf"/>
</dbReference>
<feature type="transmembrane region" description="Helical" evidence="6">
    <location>
        <begin position="398"/>
        <end position="422"/>
    </location>
</feature>
<feature type="region of interest" description="Disordered" evidence="5">
    <location>
        <begin position="1"/>
        <end position="100"/>
    </location>
</feature>
<dbReference type="EMBL" id="AP027079">
    <property type="protein sequence ID" value="BDU69649.1"/>
    <property type="molecule type" value="Genomic_DNA"/>
</dbReference>
<dbReference type="PROSITE" id="PS00108">
    <property type="entry name" value="PROTEIN_KINASE_ST"/>
    <property type="match status" value="1"/>
</dbReference>
<keyword evidence="2" id="KW-0547">Nucleotide-binding</keyword>
<dbReference type="Gene3D" id="3.30.200.20">
    <property type="entry name" value="Phosphorylase Kinase, domain 1"/>
    <property type="match status" value="1"/>
</dbReference>
<dbReference type="SUPFAM" id="SSF48452">
    <property type="entry name" value="TPR-like"/>
    <property type="match status" value="1"/>
</dbReference>
<evidence type="ECO:0000256" key="5">
    <source>
        <dbReference type="SAM" id="MobiDB-lite"/>
    </source>
</evidence>
<dbReference type="Gene3D" id="1.25.40.10">
    <property type="entry name" value="Tetratricopeptide repeat domain"/>
    <property type="match status" value="2"/>
</dbReference>
<feature type="compositionally biased region" description="Basic and acidic residues" evidence="5">
    <location>
        <begin position="7"/>
        <end position="17"/>
    </location>
</feature>
<dbReference type="SMART" id="SM00220">
    <property type="entry name" value="S_TKc"/>
    <property type="match status" value="1"/>
</dbReference>
<keyword evidence="6" id="KW-0812">Transmembrane</keyword>
<dbReference type="SUPFAM" id="SSF56112">
    <property type="entry name" value="Protein kinase-like (PK-like)"/>
    <property type="match status" value="1"/>
</dbReference>
<evidence type="ECO:0000256" key="6">
    <source>
        <dbReference type="SAM" id="Phobius"/>
    </source>
</evidence>
<dbReference type="PROSITE" id="PS50011">
    <property type="entry name" value="PROTEIN_KINASE_DOM"/>
    <property type="match status" value="1"/>
</dbReference>
<evidence type="ECO:0000313" key="9">
    <source>
        <dbReference type="Proteomes" id="UP001242010"/>
    </source>
</evidence>
<keyword evidence="6" id="KW-1133">Transmembrane helix</keyword>
<dbReference type="Proteomes" id="UP001242010">
    <property type="component" value="Chromosome"/>
</dbReference>
<evidence type="ECO:0000256" key="3">
    <source>
        <dbReference type="ARBA" id="ARBA00022777"/>
    </source>
</evidence>
<accession>A0ABM8DRR8</accession>
<dbReference type="PANTHER" id="PTHR43289:SF34">
    <property type="entry name" value="SERINE_THREONINE-PROTEIN KINASE YBDM-RELATED"/>
    <property type="match status" value="1"/>
</dbReference>
<feature type="domain" description="Protein kinase" evidence="7">
    <location>
        <begin position="114"/>
        <end position="379"/>
    </location>
</feature>
<protein>
    <recommendedName>
        <fullName evidence="7">Protein kinase domain-containing protein</fullName>
    </recommendedName>
</protein>
<evidence type="ECO:0000256" key="1">
    <source>
        <dbReference type="ARBA" id="ARBA00022679"/>
    </source>
</evidence>
<evidence type="ECO:0000259" key="7">
    <source>
        <dbReference type="PROSITE" id="PS50011"/>
    </source>
</evidence>
<evidence type="ECO:0000256" key="4">
    <source>
        <dbReference type="ARBA" id="ARBA00022840"/>
    </source>
</evidence>
<proteinExistence type="predicted"/>
<keyword evidence="3" id="KW-0418">Kinase</keyword>
<dbReference type="InterPro" id="IPR008271">
    <property type="entry name" value="Ser/Thr_kinase_AS"/>
</dbReference>
<keyword evidence="9" id="KW-1185">Reference proteome</keyword>
<name>A0ABM8DRR8_9BACT</name>
<keyword evidence="4" id="KW-0067">ATP-binding</keyword>
<dbReference type="CDD" id="cd14014">
    <property type="entry name" value="STKc_PknB_like"/>
    <property type="match status" value="1"/>
</dbReference>
<dbReference type="InterPro" id="IPR011009">
    <property type="entry name" value="Kinase-like_dom_sf"/>
</dbReference>
<keyword evidence="1" id="KW-0808">Transferase</keyword>
<keyword evidence="6" id="KW-0472">Membrane</keyword>